<comment type="caution">
    <text evidence="2">The sequence shown here is derived from an EMBL/GenBank/DDBJ whole genome shotgun (WGS) entry which is preliminary data.</text>
</comment>
<evidence type="ECO:0000256" key="1">
    <source>
        <dbReference type="SAM" id="SignalP"/>
    </source>
</evidence>
<evidence type="ECO:0000313" key="3">
    <source>
        <dbReference type="Proteomes" id="UP000813444"/>
    </source>
</evidence>
<reference evidence="2" key="1">
    <citation type="journal article" date="2021" name="Nat. Commun.">
        <title>Genetic determinants of endophytism in the Arabidopsis root mycobiome.</title>
        <authorList>
            <person name="Mesny F."/>
            <person name="Miyauchi S."/>
            <person name="Thiergart T."/>
            <person name="Pickel B."/>
            <person name="Atanasova L."/>
            <person name="Karlsson M."/>
            <person name="Huettel B."/>
            <person name="Barry K.W."/>
            <person name="Haridas S."/>
            <person name="Chen C."/>
            <person name="Bauer D."/>
            <person name="Andreopoulos W."/>
            <person name="Pangilinan J."/>
            <person name="LaButti K."/>
            <person name="Riley R."/>
            <person name="Lipzen A."/>
            <person name="Clum A."/>
            <person name="Drula E."/>
            <person name="Henrissat B."/>
            <person name="Kohler A."/>
            <person name="Grigoriev I.V."/>
            <person name="Martin F.M."/>
            <person name="Hacquard S."/>
        </authorList>
    </citation>
    <scope>NUCLEOTIDE SEQUENCE</scope>
    <source>
        <strain evidence="2">MPI-CAGE-CH-0235</strain>
    </source>
</reference>
<dbReference type="InterPro" id="IPR050275">
    <property type="entry name" value="PGM_Phosphatase"/>
</dbReference>
<dbReference type="CDD" id="cd07067">
    <property type="entry name" value="HP_PGM_like"/>
    <property type="match status" value="1"/>
</dbReference>
<dbReference type="PANTHER" id="PTHR48100:SF32">
    <property type="entry name" value="ANCHORED PROTEIN, PUTATIVE (AFU_ORTHOLOGUE AFUA_1G10590)-RELATED"/>
    <property type="match status" value="1"/>
</dbReference>
<dbReference type="InterPro" id="IPR013078">
    <property type="entry name" value="His_Pase_superF_clade-1"/>
</dbReference>
<organism evidence="2 3">
    <name type="scientific">Stachybotrys elegans</name>
    <dbReference type="NCBI Taxonomy" id="80388"/>
    <lineage>
        <taxon>Eukaryota</taxon>
        <taxon>Fungi</taxon>
        <taxon>Dikarya</taxon>
        <taxon>Ascomycota</taxon>
        <taxon>Pezizomycotina</taxon>
        <taxon>Sordariomycetes</taxon>
        <taxon>Hypocreomycetidae</taxon>
        <taxon>Hypocreales</taxon>
        <taxon>Stachybotryaceae</taxon>
        <taxon>Stachybotrys</taxon>
    </lineage>
</organism>
<dbReference type="GO" id="GO:0016791">
    <property type="term" value="F:phosphatase activity"/>
    <property type="evidence" value="ECO:0007669"/>
    <property type="project" value="TreeGrafter"/>
</dbReference>
<evidence type="ECO:0000313" key="2">
    <source>
        <dbReference type="EMBL" id="KAH7325704.1"/>
    </source>
</evidence>
<keyword evidence="1" id="KW-0732">Signal</keyword>
<dbReference type="Pfam" id="PF00300">
    <property type="entry name" value="His_Phos_1"/>
    <property type="match status" value="1"/>
</dbReference>
<protein>
    <submittedName>
        <fullName evidence="2">Phosphoglycerate mutase</fullName>
    </submittedName>
</protein>
<accession>A0A8K0SYI2</accession>
<gene>
    <name evidence="2" type="ORF">B0I35DRAFT_117177</name>
</gene>
<keyword evidence="3" id="KW-1185">Reference proteome</keyword>
<proteinExistence type="predicted"/>
<feature type="chain" id="PRO_5035470211" evidence="1">
    <location>
        <begin position="26"/>
        <end position="359"/>
    </location>
</feature>
<dbReference type="Gene3D" id="3.40.50.1240">
    <property type="entry name" value="Phosphoglycerate mutase-like"/>
    <property type="match status" value="1"/>
</dbReference>
<dbReference type="GO" id="GO:0005737">
    <property type="term" value="C:cytoplasm"/>
    <property type="evidence" value="ECO:0007669"/>
    <property type="project" value="TreeGrafter"/>
</dbReference>
<dbReference type="AlphaFoldDB" id="A0A8K0SYI2"/>
<name>A0A8K0SYI2_9HYPO</name>
<sequence length="359" mass="40152">MKGYVLSSLLALAPVALASWAEAEGKDISLSTVRGYFLQDEDSTNPSGFDYINWNFGLLNRTYPTDARFDPDHSATQWQRFERWVSYLNNGCQNDGKTRFKVLVLGRHGEGWHNAAESFYGTPAWNCYWAVQTGNGTAHWDDPWLTPAGYSEAFKANTYFRQRFEEHGMPFFDSYYTSPLSRCTVTANVTFADLALPADRPFSPIVKEGFREGMTVHTCNHRSNATYLRSTLPSLRFEEGFTEFDELWHADENETDEHFAHRAKEVLDDVFATDDGAWISVTAHSGAITQLLRQLGHRPFRLSTGQIIPVLVKAEVIDPTPTDDYVSYTPSATCKSPPITSNAASGCVCTPTPTPALGL</sequence>
<dbReference type="SUPFAM" id="SSF53254">
    <property type="entry name" value="Phosphoglycerate mutase-like"/>
    <property type="match status" value="1"/>
</dbReference>
<dbReference type="Proteomes" id="UP000813444">
    <property type="component" value="Unassembled WGS sequence"/>
</dbReference>
<dbReference type="PANTHER" id="PTHR48100">
    <property type="entry name" value="BROAD-SPECIFICITY PHOSPHATASE YOR283W-RELATED"/>
    <property type="match status" value="1"/>
</dbReference>
<feature type="signal peptide" evidence="1">
    <location>
        <begin position="1"/>
        <end position="25"/>
    </location>
</feature>
<dbReference type="OrthoDB" id="496981at2759"/>
<dbReference type="EMBL" id="JAGPNK010000002">
    <property type="protein sequence ID" value="KAH7325704.1"/>
    <property type="molecule type" value="Genomic_DNA"/>
</dbReference>
<dbReference type="InterPro" id="IPR029033">
    <property type="entry name" value="His_PPase_superfam"/>
</dbReference>